<evidence type="ECO:0008006" key="5">
    <source>
        <dbReference type="Google" id="ProtNLM"/>
    </source>
</evidence>
<sequence>MPADGQTGLNSRFARFARHALKVRLTLLSGSLLLAACATPPNPASAPAPIVAPAMETPASAPAVEALPQTPPAPAPVPSLPISRPAQPPAAIADSQGRDLLERLLPQGIPDRKGWSRDIMGAFSHLKIPYTPQFFCAVLAVAEQESGFSPDPVVPNLSKIVWGEIEERRQKYLIPSFVVDAAMSKTSPDGRTFKQRVNALRTKREMNALYEDMVRELPFGQTIFEHKNPIRDGGPMQVSVAFAETHIRAWPYPYNYSSLRDEVFTRRGSVYFGTAILLQYPAPYHDMVYRFADYNAGRYASRNAAFQQAVARLSGRKLALDGDIMLYSDKMNRVLSGAVSDTQRALQSISGRLGIGDAEMQRDLQQEKLSGFAQTPLYQRVFALAGPRAPREIIPQIILVSPKFTHQLTTEWFARRVDGRYQRCLQRGN</sequence>
<comment type="caution">
    <text evidence="1">The sequence shown here is derived from an EMBL/GenBank/DDBJ whole genome shotgun (WGS) entry which is preliminary data.</text>
</comment>
<dbReference type="Pfam" id="PF07759">
    <property type="entry name" value="DUF1615"/>
    <property type="match status" value="1"/>
</dbReference>
<dbReference type="Proteomes" id="UP000180088">
    <property type="component" value="Unassembled WGS sequence"/>
</dbReference>
<gene>
    <name evidence="2" type="ORF">BI344_19525</name>
    <name evidence="1" type="ORF">BI347_13925</name>
</gene>
<evidence type="ECO:0000313" key="1">
    <source>
        <dbReference type="EMBL" id="OHX14479.1"/>
    </source>
</evidence>
<name>A0A1S1X4R8_9NEIS</name>
<proteinExistence type="predicted"/>
<evidence type="ECO:0000313" key="3">
    <source>
        <dbReference type="Proteomes" id="UP000180088"/>
    </source>
</evidence>
<dbReference type="Proteomes" id="UP000180280">
    <property type="component" value="Unassembled WGS sequence"/>
</dbReference>
<accession>A0A1S1X4R8</accession>
<evidence type="ECO:0000313" key="2">
    <source>
        <dbReference type="EMBL" id="OHX19066.1"/>
    </source>
</evidence>
<dbReference type="InterPro" id="IPR011673">
    <property type="entry name" value="DUF1615"/>
</dbReference>
<dbReference type="STRING" id="1903179.BI347_13925"/>
<evidence type="ECO:0000313" key="4">
    <source>
        <dbReference type="Proteomes" id="UP000180280"/>
    </source>
</evidence>
<keyword evidence="4" id="KW-1185">Reference proteome</keyword>
<protein>
    <recommendedName>
        <fullName evidence="5">DUF1615 domain-containing protein</fullName>
    </recommendedName>
</protein>
<dbReference type="AlphaFoldDB" id="A0A1S1X4R8"/>
<dbReference type="EMBL" id="MKCT01000049">
    <property type="protein sequence ID" value="OHX19066.1"/>
    <property type="molecule type" value="Genomic_DNA"/>
</dbReference>
<organism evidence="1 3">
    <name type="scientific">Chromobacterium sphagni</name>
    <dbReference type="NCBI Taxonomy" id="1903179"/>
    <lineage>
        <taxon>Bacteria</taxon>
        <taxon>Pseudomonadati</taxon>
        <taxon>Pseudomonadota</taxon>
        <taxon>Betaproteobacteria</taxon>
        <taxon>Neisseriales</taxon>
        <taxon>Chromobacteriaceae</taxon>
        <taxon>Chromobacterium</taxon>
    </lineage>
</organism>
<dbReference type="OrthoDB" id="596976at2"/>
<reference evidence="3 4" key="1">
    <citation type="submission" date="2016-09" db="EMBL/GenBank/DDBJ databases">
        <title>Chromobacterium muskegensis sp. nov., an insecticidal bacterium isolated from Sphagnum bogs.</title>
        <authorList>
            <person name="Sparks M.E."/>
            <person name="Blackburn M.B."/>
            <person name="Gundersen-Rindal D.E."/>
            <person name="Mitchell A."/>
            <person name="Farrar R."/>
            <person name="Kuhar D."/>
        </authorList>
    </citation>
    <scope>NUCLEOTIDE SEQUENCE [LARGE SCALE GENOMIC DNA]</scope>
    <source>
        <strain evidence="2 4">14B-1</strain>
        <strain evidence="1 3">37-2</strain>
    </source>
</reference>
<dbReference type="EMBL" id="MKCS01000001">
    <property type="protein sequence ID" value="OHX14479.1"/>
    <property type="molecule type" value="Genomic_DNA"/>
</dbReference>